<dbReference type="OrthoDB" id="2661890at2"/>
<dbReference type="KEGG" id="pste:PSTEL_09780"/>
<protein>
    <submittedName>
        <fullName evidence="1">Uncharacterized protein</fullName>
    </submittedName>
</protein>
<reference evidence="1 2" key="1">
    <citation type="submission" date="2014-08" db="EMBL/GenBank/DDBJ databases">
        <title>Comparative genomics of the Paenibacillus odorifer group.</title>
        <authorList>
            <person name="den Bakker H.C."/>
            <person name="Tsai Y.-C."/>
            <person name="Martin N."/>
            <person name="Korlach J."/>
            <person name="Wiedmann M."/>
        </authorList>
    </citation>
    <scope>NUCLEOTIDE SEQUENCE [LARGE SCALE GENOMIC DNA]</scope>
    <source>
        <strain evidence="1 2">DSM 14472</strain>
    </source>
</reference>
<dbReference type="Proteomes" id="UP000029507">
    <property type="component" value="Chromosome"/>
</dbReference>
<evidence type="ECO:0000313" key="2">
    <source>
        <dbReference type="Proteomes" id="UP000029507"/>
    </source>
</evidence>
<sequence length="78" mass="9568">MISEENGQETDNEMRDIMKIEPMTLQRFVDQFFDPEQPYRWRSYERPQITPRRANEVAEWYTIKIPYAIAIYRHADIK</sequence>
<proteinExistence type="predicted"/>
<keyword evidence="2" id="KW-1185">Reference proteome</keyword>
<gene>
    <name evidence="1" type="ORF">PSTEL_09780</name>
</gene>
<evidence type="ECO:0000313" key="1">
    <source>
        <dbReference type="EMBL" id="AIQ63331.1"/>
    </source>
</evidence>
<dbReference type="EMBL" id="CP009286">
    <property type="protein sequence ID" value="AIQ63331.1"/>
    <property type="molecule type" value="Genomic_DNA"/>
</dbReference>
<dbReference type="HOGENOM" id="CLU_2618755_0_0_9"/>
<name>A0A089LP63_9BACL</name>
<dbReference type="AlphaFoldDB" id="A0A089LP63"/>
<organism evidence="1 2">
    <name type="scientific">Paenibacillus stellifer</name>
    <dbReference type="NCBI Taxonomy" id="169760"/>
    <lineage>
        <taxon>Bacteria</taxon>
        <taxon>Bacillati</taxon>
        <taxon>Bacillota</taxon>
        <taxon>Bacilli</taxon>
        <taxon>Bacillales</taxon>
        <taxon>Paenibacillaceae</taxon>
        <taxon>Paenibacillus</taxon>
    </lineage>
</organism>
<accession>A0A089LP63</accession>